<accession>A0AAU8LWI0</accession>
<dbReference type="KEGG" id="eaj:Q3M24_02495"/>
<reference evidence="2" key="2">
    <citation type="submission" date="2024-06" db="EMBL/GenBank/DDBJ databases">
        <authorList>
            <person name="Plum-Jensen L.E."/>
            <person name="Schramm A."/>
            <person name="Marshall I.P.G."/>
        </authorList>
    </citation>
    <scope>NUCLEOTIDE SEQUENCE</scope>
    <source>
        <strain evidence="2">Rat1</strain>
    </source>
</reference>
<keyword evidence="1" id="KW-0472">Membrane</keyword>
<keyword evidence="1" id="KW-1133">Transmembrane helix</keyword>
<feature type="transmembrane region" description="Helical" evidence="1">
    <location>
        <begin position="31"/>
        <end position="52"/>
    </location>
</feature>
<proteinExistence type="predicted"/>
<organism evidence="2">
    <name type="scientific">Candidatus Electrothrix aestuarii</name>
    <dbReference type="NCBI Taxonomy" id="3062594"/>
    <lineage>
        <taxon>Bacteria</taxon>
        <taxon>Pseudomonadati</taxon>
        <taxon>Thermodesulfobacteriota</taxon>
        <taxon>Desulfobulbia</taxon>
        <taxon>Desulfobulbales</taxon>
        <taxon>Desulfobulbaceae</taxon>
        <taxon>Candidatus Electrothrix</taxon>
    </lineage>
</organism>
<sequence length="201" mass="22442">MRHALLQLIDPLPLSDAMQKDKKRRSRPVELLRAVYSAAMLFCIPGLIITFISPTFIIKLDRINQERVDATVTRQLLFLIPAFKETAVDIRDMKSKTMHGKAIREGSRTTGRIVGNAEDEGVLQLNSRSGAPVSLSVSPVNLDDIEEEISSFINESKEPSQHLWVTSNWKFGVLLPGAILLFSLIVFIMAVRSILTGKTLE</sequence>
<feature type="transmembrane region" description="Helical" evidence="1">
    <location>
        <begin position="173"/>
        <end position="195"/>
    </location>
</feature>
<protein>
    <submittedName>
        <fullName evidence="2">Uncharacterized protein</fullName>
    </submittedName>
</protein>
<dbReference type="AlphaFoldDB" id="A0AAU8LWI0"/>
<keyword evidence="1" id="KW-0812">Transmembrane</keyword>
<evidence type="ECO:0000256" key="1">
    <source>
        <dbReference type="SAM" id="Phobius"/>
    </source>
</evidence>
<name>A0AAU8LWI0_9BACT</name>
<dbReference type="EMBL" id="CP159373">
    <property type="protein sequence ID" value="XCN73642.1"/>
    <property type="molecule type" value="Genomic_DNA"/>
</dbReference>
<evidence type="ECO:0000313" key="2">
    <source>
        <dbReference type="EMBL" id="XCN73642.1"/>
    </source>
</evidence>
<gene>
    <name evidence="2" type="ORF">Q3M24_02495</name>
</gene>
<reference evidence="2" key="1">
    <citation type="journal article" date="2024" name="Syst. Appl. Microbiol.">
        <title>First single-strain enrichments of Electrothrix cable bacteria, description of E. aestuarii sp. nov. and E. rattekaaiensis sp. nov., and proposal of a cable bacteria taxonomy following the rules of the SeqCode.</title>
        <authorList>
            <person name="Plum-Jensen L.E."/>
            <person name="Schramm A."/>
            <person name="Marshall I.P.G."/>
        </authorList>
    </citation>
    <scope>NUCLEOTIDE SEQUENCE</scope>
    <source>
        <strain evidence="2">Rat1</strain>
    </source>
</reference>